<proteinExistence type="inferred from homology"/>
<dbReference type="EMBL" id="AP018738">
    <property type="protein sequence ID" value="BBE51048.1"/>
    <property type="molecule type" value="Genomic_DNA"/>
</dbReference>
<evidence type="ECO:0000313" key="3">
    <source>
        <dbReference type="EMBL" id="BBE51048.1"/>
    </source>
</evidence>
<organism evidence="3 4">
    <name type="scientific">Ferriphaselus amnicola</name>
    <dbReference type="NCBI Taxonomy" id="1188319"/>
    <lineage>
        <taxon>Bacteria</taxon>
        <taxon>Pseudomonadati</taxon>
        <taxon>Pseudomonadota</taxon>
        <taxon>Betaproteobacteria</taxon>
        <taxon>Nitrosomonadales</taxon>
        <taxon>Gallionellaceae</taxon>
        <taxon>Ferriphaselus</taxon>
    </lineage>
</organism>
<reference evidence="3 4" key="1">
    <citation type="submission" date="2018-06" db="EMBL/GenBank/DDBJ databases">
        <title>OYT1 Genome Sequencing.</title>
        <authorList>
            <person name="Kato S."/>
            <person name="Itoh T."/>
            <person name="Ohkuma M."/>
        </authorList>
    </citation>
    <scope>NUCLEOTIDE SEQUENCE [LARGE SCALE GENOMIC DNA]</scope>
    <source>
        <strain evidence="3 4">OYT1</strain>
    </source>
</reference>
<dbReference type="KEGG" id="fam:OYT1_ch1494"/>
<dbReference type="SUPFAM" id="SSF143120">
    <property type="entry name" value="YefM-like"/>
    <property type="match status" value="1"/>
</dbReference>
<keyword evidence="4" id="KW-1185">Reference proteome</keyword>
<dbReference type="InterPro" id="IPR006442">
    <property type="entry name" value="Antitoxin_Phd/YefM"/>
</dbReference>
<comment type="function">
    <text evidence="2">Antitoxin component of a type II toxin-antitoxin (TA) system.</text>
</comment>
<evidence type="ECO:0000256" key="1">
    <source>
        <dbReference type="ARBA" id="ARBA00009981"/>
    </source>
</evidence>
<accession>A0A2Z6GC13</accession>
<protein>
    <recommendedName>
        <fullName evidence="2">Antitoxin</fullName>
    </recommendedName>
</protein>
<dbReference type="Pfam" id="PF02604">
    <property type="entry name" value="PhdYeFM_antitox"/>
    <property type="match status" value="1"/>
</dbReference>
<evidence type="ECO:0000256" key="2">
    <source>
        <dbReference type="RuleBase" id="RU362080"/>
    </source>
</evidence>
<dbReference type="RefSeq" id="WP_062627698.1">
    <property type="nucleotide sequence ID" value="NZ_AP018738.1"/>
</dbReference>
<gene>
    <name evidence="3" type="ORF">OYT1_ch1494</name>
</gene>
<evidence type="ECO:0000313" key="4">
    <source>
        <dbReference type="Proteomes" id="UP000033070"/>
    </source>
</evidence>
<name>A0A2Z6GC13_9PROT</name>
<dbReference type="OrthoDB" id="9800503at2"/>
<dbReference type="InterPro" id="IPR036165">
    <property type="entry name" value="YefM-like_sf"/>
</dbReference>
<dbReference type="STRING" id="1188319.OYT1_02601"/>
<dbReference type="Gene3D" id="3.40.1620.10">
    <property type="entry name" value="YefM-like domain"/>
    <property type="match status" value="1"/>
</dbReference>
<sequence>MEISTIAQAKNHLPKLIHSAEAGEDVRISRHGKVVAILVSVERYQQHFQAGKGVFSAMMRWRESNTSLDLTSDEVDSLRDRSPARDFVWE</sequence>
<dbReference type="NCBIfam" id="TIGR01552">
    <property type="entry name" value="phd_fam"/>
    <property type="match status" value="1"/>
</dbReference>
<dbReference type="Proteomes" id="UP000033070">
    <property type="component" value="Chromosome"/>
</dbReference>
<comment type="similarity">
    <text evidence="1 2">Belongs to the phD/YefM antitoxin family.</text>
</comment>
<dbReference type="AlphaFoldDB" id="A0A2Z6GC13"/>